<evidence type="ECO:0000259" key="1">
    <source>
        <dbReference type="PROSITE" id="PS50878"/>
    </source>
</evidence>
<protein>
    <submittedName>
        <fullName evidence="2">RNA-directed DNA polymerase (Reverse transcriptase)</fullName>
    </submittedName>
</protein>
<comment type="caution">
    <text evidence="2">The sequence shown here is derived from an EMBL/GenBank/DDBJ whole genome shotgun (WGS) entry which is preliminary data.</text>
</comment>
<gene>
    <name evidence="2" type="ORF">A2U01_0014214</name>
</gene>
<dbReference type="PANTHER" id="PTHR31635">
    <property type="entry name" value="REVERSE TRANSCRIPTASE DOMAIN-CONTAINING PROTEIN-RELATED"/>
    <property type="match status" value="1"/>
</dbReference>
<dbReference type="GO" id="GO:0003964">
    <property type="term" value="F:RNA-directed DNA polymerase activity"/>
    <property type="evidence" value="ECO:0007669"/>
    <property type="project" value="UniProtKB-KW"/>
</dbReference>
<dbReference type="Proteomes" id="UP000265520">
    <property type="component" value="Unassembled WGS sequence"/>
</dbReference>
<accession>A0A392N0E0</accession>
<evidence type="ECO:0000313" key="2">
    <source>
        <dbReference type="EMBL" id="MCH93266.1"/>
    </source>
</evidence>
<keyword evidence="2" id="KW-0548">Nucleotidyltransferase</keyword>
<keyword evidence="2" id="KW-0808">Transferase</keyword>
<keyword evidence="3" id="KW-1185">Reference proteome</keyword>
<keyword evidence="2" id="KW-0695">RNA-directed DNA polymerase</keyword>
<evidence type="ECO:0000313" key="3">
    <source>
        <dbReference type="Proteomes" id="UP000265520"/>
    </source>
</evidence>
<feature type="domain" description="Reverse transcriptase" evidence="1">
    <location>
        <begin position="51"/>
        <end position="248"/>
    </location>
</feature>
<dbReference type="CDD" id="cd01650">
    <property type="entry name" value="RT_nLTR_like"/>
    <property type="match status" value="1"/>
</dbReference>
<dbReference type="InterPro" id="IPR043502">
    <property type="entry name" value="DNA/RNA_pol_sf"/>
</dbReference>
<dbReference type="PANTHER" id="PTHR31635:SF196">
    <property type="entry name" value="REVERSE TRANSCRIPTASE DOMAIN-CONTAINING PROTEIN-RELATED"/>
    <property type="match status" value="1"/>
</dbReference>
<dbReference type="SUPFAM" id="SSF56672">
    <property type="entry name" value="DNA/RNA polymerases"/>
    <property type="match status" value="1"/>
</dbReference>
<proteinExistence type="predicted"/>
<sequence length="248" mass="27651">MLTIIPTHEEIKNAVFNLNKDSAPGPDGVGAIFFQTYWDIIKHDVYKAVLQFFTSSWLLPNFNANTLVLIPKTDNADTVAEYRPIAIANFKFKIISKILDDRLATIMPAITSVQQRGFIKGRCIKDCICLTSEAINVLHKRSFGGNLALKVDIAKAFDTLNWSFLLKVLHSFGFNSTFCNWIKSILESAKISISVNGKLHGFFSCSRGVRQGDPLSPLLFCLAEEVISRSITKAVREGKLNLIHGSRD</sequence>
<feature type="non-terminal residue" evidence="2">
    <location>
        <position position="248"/>
    </location>
</feature>
<dbReference type="EMBL" id="LXQA010024545">
    <property type="protein sequence ID" value="MCH93266.1"/>
    <property type="molecule type" value="Genomic_DNA"/>
</dbReference>
<reference evidence="2 3" key="1">
    <citation type="journal article" date="2018" name="Front. Plant Sci.">
        <title>Red Clover (Trifolium pratense) and Zigzag Clover (T. medium) - A Picture of Genomic Similarities and Differences.</title>
        <authorList>
            <person name="Dluhosova J."/>
            <person name="Istvanek J."/>
            <person name="Nedelnik J."/>
            <person name="Repkova J."/>
        </authorList>
    </citation>
    <scope>NUCLEOTIDE SEQUENCE [LARGE SCALE GENOMIC DNA]</scope>
    <source>
        <strain evidence="3">cv. 10/8</strain>
        <tissue evidence="2">Leaf</tissue>
    </source>
</reference>
<organism evidence="2 3">
    <name type="scientific">Trifolium medium</name>
    <dbReference type="NCBI Taxonomy" id="97028"/>
    <lineage>
        <taxon>Eukaryota</taxon>
        <taxon>Viridiplantae</taxon>
        <taxon>Streptophyta</taxon>
        <taxon>Embryophyta</taxon>
        <taxon>Tracheophyta</taxon>
        <taxon>Spermatophyta</taxon>
        <taxon>Magnoliopsida</taxon>
        <taxon>eudicotyledons</taxon>
        <taxon>Gunneridae</taxon>
        <taxon>Pentapetalae</taxon>
        <taxon>rosids</taxon>
        <taxon>fabids</taxon>
        <taxon>Fabales</taxon>
        <taxon>Fabaceae</taxon>
        <taxon>Papilionoideae</taxon>
        <taxon>50 kb inversion clade</taxon>
        <taxon>NPAAA clade</taxon>
        <taxon>Hologalegina</taxon>
        <taxon>IRL clade</taxon>
        <taxon>Trifolieae</taxon>
        <taxon>Trifolium</taxon>
    </lineage>
</organism>
<name>A0A392N0E0_9FABA</name>
<dbReference type="AlphaFoldDB" id="A0A392N0E0"/>
<dbReference type="InterPro" id="IPR000477">
    <property type="entry name" value="RT_dom"/>
</dbReference>
<dbReference type="Pfam" id="PF00078">
    <property type="entry name" value="RVT_1"/>
    <property type="match status" value="1"/>
</dbReference>
<dbReference type="PROSITE" id="PS50878">
    <property type="entry name" value="RT_POL"/>
    <property type="match status" value="1"/>
</dbReference>